<name>A0ABD3CKH5_9LAMI</name>
<dbReference type="SMART" id="SM00382">
    <property type="entry name" value="AAA"/>
    <property type="match status" value="1"/>
</dbReference>
<dbReference type="Gene3D" id="3.40.50.300">
    <property type="entry name" value="P-loop containing nucleotide triphosphate hydrolases"/>
    <property type="match status" value="1"/>
</dbReference>
<dbReference type="InterPro" id="IPR003593">
    <property type="entry name" value="AAA+_ATPase"/>
</dbReference>
<dbReference type="PROSITE" id="PS00674">
    <property type="entry name" value="AAA"/>
    <property type="match status" value="1"/>
</dbReference>
<dbReference type="SUPFAM" id="SSF52540">
    <property type="entry name" value="P-loop containing nucleoside triphosphate hydrolases"/>
    <property type="match status" value="1"/>
</dbReference>
<keyword evidence="4" id="KW-0460">Magnesium</keyword>
<evidence type="ECO:0000313" key="10">
    <source>
        <dbReference type="Proteomes" id="UP001632038"/>
    </source>
</evidence>
<evidence type="ECO:0000256" key="6">
    <source>
        <dbReference type="RuleBase" id="RU003651"/>
    </source>
</evidence>
<dbReference type="Proteomes" id="UP001632038">
    <property type="component" value="Unassembled WGS sequence"/>
</dbReference>
<dbReference type="GO" id="GO:0016787">
    <property type="term" value="F:hydrolase activity"/>
    <property type="evidence" value="ECO:0007669"/>
    <property type="project" value="UniProtKB-KW"/>
</dbReference>
<dbReference type="EMBL" id="JAVIJP010000034">
    <property type="protein sequence ID" value="KAL3629117.1"/>
    <property type="molecule type" value="Genomic_DNA"/>
</dbReference>
<dbReference type="PANTHER" id="PTHR23070">
    <property type="entry name" value="BCS1 AAA-TYPE ATPASE"/>
    <property type="match status" value="1"/>
</dbReference>
<keyword evidence="10" id="KW-1185">Reference proteome</keyword>
<evidence type="ECO:0000256" key="1">
    <source>
        <dbReference type="ARBA" id="ARBA00001946"/>
    </source>
</evidence>
<dbReference type="GO" id="GO:0005524">
    <property type="term" value="F:ATP binding"/>
    <property type="evidence" value="ECO:0007669"/>
    <property type="project" value="UniProtKB-KW"/>
</dbReference>
<dbReference type="Pfam" id="PF14363">
    <property type="entry name" value="AAA_assoc"/>
    <property type="match status" value="1"/>
</dbReference>
<comment type="similarity">
    <text evidence="2">Belongs to the AAA ATPase family. BCS1 subfamily.</text>
</comment>
<comment type="cofactor">
    <cofactor evidence="1">
        <name>Mg(2+)</name>
        <dbReference type="ChEBI" id="CHEBI:18420"/>
    </cofactor>
</comment>
<evidence type="ECO:0000259" key="8">
    <source>
        <dbReference type="SMART" id="SM00382"/>
    </source>
</evidence>
<sequence length="528" mass="61037">MGSLGEMQSMATNIFSAYASMAASMMLFRSIANDIIPDPVKSFFYNSFGPFFKHLIDKFFNKKPNHITLVVEEQSGMIRNQIYDAAEIYLRTKINPDSDRLKATKSSKQSNITLSIVKDQEILDRFNDFELKWQFVLLEPDGDRRKYESEKRYFELTFEKTNKDAVVNDYLPLVLSRAKEIKEKDRAVKLYTRDCPFDNDDDDNGNGYWGCVDLDHPVTFDKLAMDPSLKRSVIDDLERFLRRKEYYKKVGKAWKRGYLLYGPPGTGKSSLVAAMANYLKFDVYDLELTSIYSNSDLRRTLLCTNNKSIIVIEDIDCSWQMHDRDADSDEHEDSSDKLTLSGVLNLVDGLWSTCGDERIIIFTTNHKEKLDPALLRPGRMDMHIHMGYCTPEGFDVLAVNYLGINDQPRLVLEIKELIREIEITPAEIAEHLMRNEDVDLALEGVIDLLKQKREEKNSVIVEKEAKENKTVEDGEKKEAKNSVIVDKEVKENKTVEDGGENTETNEKKKNGTFWRMLRNLRRNKRKMI</sequence>
<keyword evidence="6" id="KW-0547">Nucleotide-binding</keyword>
<proteinExistence type="inferred from homology"/>
<dbReference type="Pfam" id="PF00004">
    <property type="entry name" value="AAA"/>
    <property type="match status" value="1"/>
</dbReference>
<protein>
    <recommendedName>
        <fullName evidence="8">AAA+ ATPase domain-containing protein</fullName>
    </recommendedName>
</protein>
<evidence type="ECO:0000256" key="7">
    <source>
        <dbReference type="SAM" id="MobiDB-lite"/>
    </source>
</evidence>
<keyword evidence="6" id="KW-0067">ATP-binding</keyword>
<dbReference type="InterPro" id="IPR027417">
    <property type="entry name" value="P-loop_NTPase"/>
</dbReference>
<comment type="catalytic activity">
    <reaction evidence="5">
        <text>ATP + H2O = ADP + phosphate + H(+)</text>
        <dbReference type="Rhea" id="RHEA:13065"/>
        <dbReference type="ChEBI" id="CHEBI:15377"/>
        <dbReference type="ChEBI" id="CHEBI:15378"/>
        <dbReference type="ChEBI" id="CHEBI:30616"/>
        <dbReference type="ChEBI" id="CHEBI:43474"/>
        <dbReference type="ChEBI" id="CHEBI:456216"/>
    </reaction>
</comment>
<accession>A0ABD3CKH5</accession>
<keyword evidence="3" id="KW-0378">Hydrolase</keyword>
<dbReference type="InterPro" id="IPR003960">
    <property type="entry name" value="ATPase_AAA_CS"/>
</dbReference>
<organism evidence="9 10">
    <name type="scientific">Castilleja foliolosa</name>
    <dbReference type="NCBI Taxonomy" id="1961234"/>
    <lineage>
        <taxon>Eukaryota</taxon>
        <taxon>Viridiplantae</taxon>
        <taxon>Streptophyta</taxon>
        <taxon>Embryophyta</taxon>
        <taxon>Tracheophyta</taxon>
        <taxon>Spermatophyta</taxon>
        <taxon>Magnoliopsida</taxon>
        <taxon>eudicotyledons</taxon>
        <taxon>Gunneridae</taxon>
        <taxon>Pentapetalae</taxon>
        <taxon>asterids</taxon>
        <taxon>lamiids</taxon>
        <taxon>Lamiales</taxon>
        <taxon>Orobanchaceae</taxon>
        <taxon>Pedicularideae</taxon>
        <taxon>Castillejinae</taxon>
        <taxon>Castilleja</taxon>
    </lineage>
</organism>
<dbReference type="InterPro" id="IPR058017">
    <property type="entry name" value="At3g28540-like_C"/>
</dbReference>
<feature type="region of interest" description="Disordered" evidence="7">
    <location>
        <begin position="490"/>
        <end position="511"/>
    </location>
</feature>
<reference evidence="10" key="1">
    <citation type="journal article" date="2024" name="IScience">
        <title>Strigolactones Initiate the Formation of Haustorium-like Structures in Castilleja.</title>
        <authorList>
            <person name="Buerger M."/>
            <person name="Peterson D."/>
            <person name="Chory J."/>
        </authorList>
    </citation>
    <scope>NUCLEOTIDE SEQUENCE [LARGE SCALE GENOMIC DNA]</scope>
</reference>
<dbReference type="CDD" id="cd19510">
    <property type="entry name" value="RecA-like_BCS1"/>
    <property type="match status" value="1"/>
</dbReference>
<feature type="domain" description="AAA+ ATPase" evidence="8">
    <location>
        <begin position="254"/>
        <end position="390"/>
    </location>
</feature>
<dbReference type="Gene3D" id="6.10.280.40">
    <property type="match status" value="1"/>
</dbReference>
<dbReference type="InterPro" id="IPR025753">
    <property type="entry name" value="AAA_N_dom"/>
</dbReference>
<gene>
    <name evidence="9" type="ORF">CASFOL_026339</name>
</gene>
<dbReference type="InterPro" id="IPR003959">
    <property type="entry name" value="ATPase_AAA_core"/>
</dbReference>
<evidence type="ECO:0000256" key="4">
    <source>
        <dbReference type="ARBA" id="ARBA00022842"/>
    </source>
</evidence>
<dbReference type="GO" id="GO:0006950">
    <property type="term" value="P:response to stress"/>
    <property type="evidence" value="ECO:0007669"/>
    <property type="project" value="UniProtKB-ARBA"/>
</dbReference>
<dbReference type="AlphaFoldDB" id="A0ABD3CKH5"/>
<evidence type="ECO:0000256" key="5">
    <source>
        <dbReference type="ARBA" id="ARBA00049360"/>
    </source>
</evidence>
<dbReference type="InterPro" id="IPR050747">
    <property type="entry name" value="Mitochondrial_chaperone_BCS1"/>
</dbReference>
<comment type="caution">
    <text evidence="9">The sequence shown here is derived from an EMBL/GenBank/DDBJ whole genome shotgun (WGS) entry which is preliminary data.</text>
</comment>
<evidence type="ECO:0000256" key="3">
    <source>
        <dbReference type="ARBA" id="ARBA00022801"/>
    </source>
</evidence>
<evidence type="ECO:0000256" key="2">
    <source>
        <dbReference type="ARBA" id="ARBA00007448"/>
    </source>
</evidence>
<evidence type="ECO:0000313" key="9">
    <source>
        <dbReference type="EMBL" id="KAL3629117.1"/>
    </source>
</evidence>
<dbReference type="Pfam" id="PF25568">
    <property type="entry name" value="AAA_lid_At3g28540"/>
    <property type="match status" value="1"/>
</dbReference>